<dbReference type="AlphaFoldDB" id="A0A6I9SH37"/>
<dbReference type="OrthoDB" id="647894at2759"/>
<dbReference type="InterPro" id="IPR023213">
    <property type="entry name" value="CAT-like_dom_sf"/>
</dbReference>
<dbReference type="KEGG" id="egu:105060852"/>
<comment type="similarity">
    <text evidence="1">Belongs to the plant acyltransferase family.</text>
</comment>
<sequence length="483" mass="53212">MVAGENHDSGIAAKLINQGIIKVTDDHRQPSILPLSNFDRLMGGFPVTIFYAYRKPSTGDFDSIVAAIKTSLSETLTHFYPFAGRIVRNSATGEAEILCNNAGINFMEARASVPLATLDFHDQNQSIRKVLLPVLPEHPLSVQVTGYTCGGFSVAWCFDHRLADATAFIKFLNSWSQIARAEQVSSVAINHDRSIFRPRSPPLYGPSVGRTYTVCTMDDILSMPPNGISQKRSYYVEGPCLERLREASSRGVSKRTRTEALSAYLWKVMARACGGGDSNNRCKMGWLIDGRRRMAARNHDDSMSNYVGNVVSIAVGEESAQELKHRPLSHVAGIVSGAITEAANDGHFLDLIDWIECHRPGMMLPELLLGLRVPALVVSSCHNMPVMAVDFGFGRPSLGMFYSTVDQIGAGYVNLVSSGREDEGWLVSTFIWPELADALESDPDHVFQPITADHLGRSQRNFWTQAQLSLQIRPTYAAQVHPN</sequence>
<evidence type="ECO:0000256" key="2">
    <source>
        <dbReference type="ARBA" id="ARBA00022679"/>
    </source>
</evidence>
<dbReference type="Pfam" id="PF02458">
    <property type="entry name" value="Transferase"/>
    <property type="match status" value="1"/>
</dbReference>
<keyword evidence="3 5" id="KW-0012">Acyltransferase</keyword>
<gene>
    <name evidence="5" type="primary">LOC105060852</name>
</gene>
<dbReference type="GO" id="GO:0016747">
    <property type="term" value="F:acyltransferase activity, transferring groups other than amino-acyl groups"/>
    <property type="evidence" value="ECO:0007669"/>
    <property type="project" value="TreeGrafter"/>
</dbReference>
<dbReference type="PANTHER" id="PTHR31642:SF160">
    <property type="entry name" value="HXXXD-TYPE ACYL-TRANSFERASE FAMILY PROTEIN"/>
    <property type="match status" value="1"/>
</dbReference>
<keyword evidence="4" id="KW-1185">Reference proteome</keyword>
<dbReference type="PANTHER" id="PTHR31642">
    <property type="entry name" value="TRICHOTHECENE 3-O-ACETYLTRANSFERASE"/>
    <property type="match status" value="1"/>
</dbReference>
<dbReference type="Proteomes" id="UP000504607">
    <property type="component" value="Unplaced"/>
</dbReference>
<evidence type="ECO:0000256" key="3">
    <source>
        <dbReference type="ARBA" id="ARBA00023315"/>
    </source>
</evidence>
<dbReference type="InterPro" id="IPR050317">
    <property type="entry name" value="Plant_Fungal_Acyltransferase"/>
</dbReference>
<organism evidence="4 5">
    <name type="scientific">Elaeis guineensis var. tenera</name>
    <name type="common">Oil palm</name>
    <dbReference type="NCBI Taxonomy" id="51953"/>
    <lineage>
        <taxon>Eukaryota</taxon>
        <taxon>Viridiplantae</taxon>
        <taxon>Streptophyta</taxon>
        <taxon>Embryophyta</taxon>
        <taxon>Tracheophyta</taxon>
        <taxon>Spermatophyta</taxon>
        <taxon>Magnoliopsida</taxon>
        <taxon>Liliopsida</taxon>
        <taxon>Arecaceae</taxon>
        <taxon>Arecoideae</taxon>
        <taxon>Cocoseae</taxon>
        <taxon>Elaeidinae</taxon>
        <taxon>Elaeis</taxon>
    </lineage>
</organism>
<protein>
    <submittedName>
        <fullName evidence="5">Fatty alcohol:caffeoyl-CoA acyltransferase</fullName>
    </submittedName>
</protein>
<reference evidence="5" key="1">
    <citation type="submission" date="2025-08" db="UniProtKB">
        <authorList>
            <consortium name="RefSeq"/>
        </authorList>
    </citation>
    <scope>IDENTIFICATION</scope>
</reference>
<proteinExistence type="inferred from homology"/>
<dbReference type="RefSeq" id="XP_010943006.3">
    <property type="nucleotide sequence ID" value="XM_010944704.3"/>
</dbReference>
<evidence type="ECO:0000256" key="1">
    <source>
        <dbReference type="ARBA" id="ARBA00009861"/>
    </source>
</evidence>
<evidence type="ECO:0000313" key="5">
    <source>
        <dbReference type="RefSeq" id="XP_010943006.3"/>
    </source>
</evidence>
<evidence type="ECO:0000313" key="4">
    <source>
        <dbReference type="Proteomes" id="UP000504607"/>
    </source>
</evidence>
<dbReference type="InParanoid" id="A0A6I9SH37"/>
<dbReference type="GeneID" id="105060852"/>
<keyword evidence="2" id="KW-0808">Transferase</keyword>
<accession>A0A6I9SH37</accession>
<dbReference type="Gene3D" id="3.30.559.10">
    <property type="entry name" value="Chloramphenicol acetyltransferase-like domain"/>
    <property type="match status" value="2"/>
</dbReference>
<name>A0A6I9SH37_ELAGV</name>